<feature type="transmembrane region" description="Helical" evidence="8">
    <location>
        <begin position="26"/>
        <end position="47"/>
    </location>
</feature>
<evidence type="ECO:0000256" key="8">
    <source>
        <dbReference type="SAM" id="Phobius"/>
    </source>
</evidence>
<dbReference type="Proteomes" id="UP000246145">
    <property type="component" value="Unassembled WGS sequence"/>
</dbReference>
<name>A0A2U1CRM9_9BURK</name>
<evidence type="ECO:0000256" key="4">
    <source>
        <dbReference type="ARBA" id="ARBA00022475"/>
    </source>
</evidence>
<dbReference type="InterPro" id="IPR011606">
    <property type="entry name" value="Brnchd-chn_aa_trnsp_permease"/>
</dbReference>
<feature type="transmembrane region" description="Helical" evidence="8">
    <location>
        <begin position="184"/>
        <end position="212"/>
    </location>
</feature>
<evidence type="ECO:0000256" key="2">
    <source>
        <dbReference type="ARBA" id="ARBA00010735"/>
    </source>
</evidence>
<proteinExistence type="inferred from homology"/>
<evidence type="ECO:0000256" key="5">
    <source>
        <dbReference type="ARBA" id="ARBA00022692"/>
    </source>
</evidence>
<feature type="transmembrane region" description="Helical" evidence="8">
    <location>
        <begin position="80"/>
        <end position="101"/>
    </location>
</feature>
<evidence type="ECO:0000313" key="9">
    <source>
        <dbReference type="EMBL" id="PVY68494.1"/>
    </source>
</evidence>
<feature type="transmembrane region" description="Helical" evidence="8">
    <location>
        <begin position="113"/>
        <end position="132"/>
    </location>
</feature>
<comment type="subcellular location">
    <subcellularLocation>
        <location evidence="1">Cell membrane</location>
        <topology evidence="1">Multi-pass membrane protein</topology>
    </subcellularLocation>
</comment>
<sequence length="245" mass="26562">MAHSRSSISWPDARARRSFAAGLGHAASAIVALCIWAFVTGFAMVSYGLSEGMAVLMSVLVYAGSAQLTALPLMMAGAPLWLIFAAGFVVNIRFIIFGAALQPYFRKYSWLKRLGLGYWSSDLVFVFFMTRYGDARRKGTRGQLWYYLGVIVPGWFAWQFFSLLGIYTGAFVPPEWSLEFAATLALMGVAIPLVKAMPMAVSVLVTAVVAWLGQPLPLRLGLAVAIVAGVAAGVLAEMHKSRRAP</sequence>
<evidence type="ECO:0000256" key="3">
    <source>
        <dbReference type="ARBA" id="ARBA00022448"/>
    </source>
</evidence>
<evidence type="ECO:0000256" key="1">
    <source>
        <dbReference type="ARBA" id="ARBA00004651"/>
    </source>
</evidence>
<feature type="transmembrane region" description="Helical" evidence="8">
    <location>
        <begin position="218"/>
        <end position="236"/>
    </location>
</feature>
<dbReference type="GO" id="GO:0005886">
    <property type="term" value="C:plasma membrane"/>
    <property type="evidence" value="ECO:0007669"/>
    <property type="project" value="UniProtKB-SubCell"/>
</dbReference>
<keyword evidence="3" id="KW-0813">Transport</keyword>
<accession>A0A2U1CRM9</accession>
<keyword evidence="4" id="KW-1003">Cell membrane</keyword>
<dbReference type="PANTHER" id="PTHR34979:SF1">
    <property type="entry name" value="INNER MEMBRANE PROTEIN YGAZ"/>
    <property type="match status" value="1"/>
</dbReference>
<dbReference type="AlphaFoldDB" id="A0A2U1CRM9"/>
<dbReference type="OrthoDB" id="9179311at2"/>
<comment type="similarity">
    <text evidence="2">Belongs to the AzlC family.</text>
</comment>
<evidence type="ECO:0000256" key="7">
    <source>
        <dbReference type="ARBA" id="ARBA00023136"/>
    </source>
</evidence>
<organism evidence="9 10">
    <name type="scientific">Pusillimonas noertemannii</name>
    <dbReference type="NCBI Taxonomy" id="305977"/>
    <lineage>
        <taxon>Bacteria</taxon>
        <taxon>Pseudomonadati</taxon>
        <taxon>Pseudomonadota</taxon>
        <taxon>Betaproteobacteria</taxon>
        <taxon>Burkholderiales</taxon>
        <taxon>Alcaligenaceae</taxon>
        <taxon>Pusillimonas</taxon>
    </lineage>
</organism>
<feature type="transmembrane region" description="Helical" evidence="8">
    <location>
        <begin position="144"/>
        <end position="172"/>
    </location>
</feature>
<feature type="transmembrane region" description="Helical" evidence="8">
    <location>
        <begin position="54"/>
        <end position="74"/>
    </location>
</feature>
<dbReference type="GO" id="GO:1903785">
    <property type="term" value="P:L-valine transmembrane transport"/>
    <property type="evidence" value="ECO:0007669"/>
    <property type="project" value="TreeGrafter"/>
</dbReference>
<evidence type="ECO:0000313" key="10">
    <source>
        <dbReference type="Proteomes" id="UP000246145"/>
    </source>
</evidence>
<dbReference type="STRING" id="1231391.GCA_000308195_03459"/>
<dbReference type="PANTHER" id="PTHR34979">
    <property type="entry name" value="INNER MEMBRANE PROTEIN YGAZ"/>
    <property type="match status" value="1"/>
</dbReference>
<keyword evidence="5 8" id="KW-0812">Transmembrane</keyword>
<dbReference type="EMBL" id="QEKO01000001">
    <property type="protein sequence ID" value="PVY68494.1"/>
    <property type="molecule type" value="Genomic_DNA"/>
</dbReference>
<protein>
    <submittedName>
        <fullName evidence="9">Putative branched-subunit amino acid permease</fullName>
    </submittedName>
</protein>
<dbReference type="Pfam" id="PF03591">
    <property type="entry name" value="AzlC"/>
    <property type="match status" value="1"/>
</dbReference>
<dbReference type="RefSeq" id="WP_116517593.1">
    <property type="nucleotide sequence ID" value="NZ_JACCEX010000001.1"/>
</dbReference>
<reference evidence="9 10" key="1">
    <citation type="submission" date="2018-04" db="EMBL/GenBank/DDBJ databases">
        <title>Genomic Encyclopedia of Type Strains, Phase IV (KMG-IV): sequencing the most valuable type-strain genomes for metagenomic binning, comparative biology and taxonomic classification.</title>
        <authorList>
            <person name="Goeker M."/>
        </authorList>
    </citation>
    <scope>NUCLEOTIDE SEQUENCE [LARGE SCALE GENOMIC DNA]</scope>
    <source>
        <strain evidence="9 10">DSM 10065</strain>
    </source>
</reference>
<keyword evidence="6 8" id="KW-1133">Transmembrane helix</keyword>
<evidence type="ECO:0000256" key="6">
    <source>
        <dbReference type="ARBA" id="ARBA00022989"/>
    </source>
</evidence>
<keyword evidence="7 8" id="KW-0472">Membrane</keyword>
<gene>
    <name evidence="9" type="ORF">C7440_0896</name>
</gene>
<keyword evidence="10" id="KW-1185">Reference proteome</keyword>
<comment type="caution">
    <text evidence="9">The sequence shown here is derived from an EMBL/GenBank/DDBJ whole genome shotgun (WGS) entry which is preliminary data.</text>
</comment>